<evidence type="ECO:0000256" key="1">
    <source>
        <dbReference type="ARBA" id="ARBA00007374"/>
    </source>
</evidence>
<comment type="catalytic activity">
    <reaction evidence="7">
        <text>1D-myo-inositol 1,3,4,6-tetrakisphosphate + ATP = 1D-myo-inositol 1,3,4,5,6-pentakisphosphate + ADP + H(+)</text>
        <dbReference type="Rhea" id="RHEA:12717"/>
        <dbReference type="ChEBI" id="CHEBI:15378"/>
        <dbReference type="ChEBI" id="CHEBI:30616"/>
        <dbReference type="ChEBI" id="CHEBI:57660"/>
        <dbReference type="ChEBI" id="CHEBI:57733"/>
        <dbReference type="ChEBI" id="CHEBI:456216"/>
        <dbReference type="EC" id="2.7.1.140"/>
    </reaction>
</comment>
<dbReference type="Pfam" id="PF03770">
    <property type="entry name" value="IPK"/>
    <property type="match status" value="1"/>
</dbReference>
<evidence type="ECO:0000256" key="7">
    <source>
        <dbReference type="ARBA" id="ARBA00036525"/>
    </source>
</evidence>
<dbReference type="PANTHER" id="PTHR12400">
    <property type="entry name" value="INOSITOL POLYPHOSPHATE KINASE"/>
    <property type="match status" value="1"/>
</dbReference>
<name>A0AAW1JXI9_POPJA</name>
<evidence type="ECO:0000313" key="11">
    <source>
        <dbReference type="Proteomes" id="UP001458880"/>
    </source>
</evidence>
<dbReference type="EMBL" id="JASPKY010000321">
    <property type="protein sequence ID" value="KAK9708786.1"/>
    <property type="molecule type" value="Genomic_DNA"/>
</dbReference>
<comment type="similarity">
    <text evidence="1 8">Belongs to the inositol phosphokinase (IPK) family.</text>
</comment>
<evidence type="ECO:0000256" key="8">
    <source>
        <dbReference type="RuleBase" id="RU363090"/>
    </source>
</evidence>
<comment type="catalytic activity">
    <reaction evidence="6">
        <text>1D-myo-inositol 1,4,5-trisphosphate + 2 ATP = 1D-myo-inositol 1,3,4,5,6-pentakisphosphate + 2 ADP + 2 H(+)</text>
        <dbReference type="Rhea" id="RHEA:32359"/>
        <dbReference type="ChEBI" id="CHEBI:15378"/>
        <dbReference type="ChEBI" id="CHEBI:30616"/>
        <dbReference type="ChEBI" id="CHEBI:57733"/>
        <dbReference type="ChEBI" id="CHEBI:203600"/>
        <dbReference type="ChEBI" id="CHEBI:456216"/>
        <dbReference type="EC" id="2.7.1.151"/>
    </reaction>
</comment>
<dbReference type="GO" id="GO:0005634">
    <property type="term" value="C:nucleus"/>
    <property type="evidence" value="ECO:0007669"/>
    <property type="project" value="TreeGrafter"/>
</dbReference>
<evidence type="ECO:0000313" key="10">
    <source>
        <dbReference type="EMBL" id="KAK9708786.1"/>
    </source>
</evidence>
<protein>
    <recommendedName>
        <fullName evidence="8">Kinase</fullName>
        <ecNumber evidence="8">2.7.-.-</ecNumber>
    </recommendedName>
</protein>
<organism evidence="10 11">
    <name type="scientific">Popillia japonica</name>
    <name type="common">Japanese beetle</name>
    <dbReference type="NCBI Taxonomy" id="7064"/>
    <lineage>
        <taxon>Eukaryota</taxon>
        <taxon>Metazoa</taxon>
        <taxon>Ecdysozoa</taxon>
        <taxon>Arthropoda</taxon>
        <taxon>Hexapoda</taxon>
        <taxon>Insecta</taxon>
        <taxon>Pterygota</taxon>
        <taxon>Neoptera</taxon>
        <taxon>Endopterygota</taxon>
        <taxon>Coleoptera</taxon>
        <taxon>Polyphaga</taxon>
        <taxon>Scarabaeiformia</taxon>
        <taxon>Scarabaeidae</taxon>
        <taxon>Rutelinae</taxon>
        <taxon>Popillia</taxon>
    </lineage>
</organism>
<dbReference type="GO" id="GO:0051765">
    <property type="term" value="F:inositol tetrakisphosphate kinase activity"/>
    <property type="evidence" value="ECO:0007669"/>
    <property type="project" value="TreeGrafter"/>
</dbReference>
<gene>
    <name evidence="10" type="ORF">QE152_g27019</name>
</gene>
<dbReference type="Proteomes" id="UP001458880">
    <property type="component" value="Unassembled WGS sequence"/>
</dbReference>
<dbReference type="EC" id="2.7.-.-" evidence="8"/>
<dbReference type="InterPro" id="IPR038286">
    <property type="entry name" value="IPK_sf"/>
</dbReference>
<keyword evidence="2 8" id="KW-0808">Transferase</keyword>
<evidence type="ECO:0000256" key="4">
    <source>
        <dbReference type="ARBA" id="ARBA00022777"/>
    </source>
</evidence>
<dbReference type="PANTHER" id="PTHR12400:SF51">
    <property type="entry name" value="INOSITOL POLYPHOSPHATE MULTIKINASE"/>
    <property type="match status" value="1"/>
</dbReference>
<dbReference type="InterPro" id="IPR005522">
    <property type="entry name" value="IPK"/>
</dbReference>
<comment type="caution">
    <text evidence="10">The sequence shown here is derived from an EMBL/GenBank/DDBJ whole genome shotgun (WGS) entry which is preliminary data.</text>
</comment>
<keyword evidence="4 8" id="KW-0418">Kinase</keyword>
<sequence>MGKSKVDSMRPGRLQLRSDNRKVKDFYIGASDNNNNNNNENDVKLRRHLDGEYPTLLPPNMELFNNQVAGHMQDGINLGMIKGKNRVYKPITKESCGRREIGFYEDITNSKDPILQELKQYVPKYYGTEVLTVDGKDVNYIVLDDVTRDFKEPCVMDIKIGRRTYDPLASYEKIIKEDQKYHETKRDLGFCIPGFQVFRIANGRISKYGKDYGKKLNKDTVEDAFKIFLNANSGVSRTLIMQLLTSLWRIQNWARKQRQLRIYSSSLLLVYDARRLRQNLNNQQQPNQPPPTNELPQQPTLKRVNSLNRPLSVAFPDKSGPSRNTFSGLLTKDGPILGAPASPTRIKQFSPLPDRKTAPPSLKRMHSFQNNYDKDLQCMKTDYVDILDQLVNTRTNQTWATVKMIDFAHVFPAENCEPDRNFLEGVENLVKIFEAFLIETDPNLNGISWNVNGSSGMR</sequence>
<dbReference type="GO" id="GO:0032958">
    <property type="term" value="P:inositol phosphate biosynthetic process"/>
    <property type="evidence" value="ECO:0007669"/>
    <property type="project" value="InterPro"/>
</dbReference>
<dbReference type="SUPFAM" id="SSF56104">
    <property type="entry name" value="SAICAR synthase-like"/>
    <property type="match status" value="1"/>
</dbReference>
<evidence type="ECO:0000256" key="5">
    <source>
        <dbReference type="ARBA" id="ARBA00022840"/>
    </source>
</evidence>
<feature type="region of interest" description="Disordered" evidence="9">
    <location>
        <begin position="312"/>
        <end position="362"/>
    </location>
</feature>
<dbReference type="Gene3D" id="3.30.470.160">
    <property type="entry name" value="Inositol polyphosphate kinase"/>
    <property type="match status" value="1"/>
</dbReference>
<keyword evidence="11" id="KW-1185">Reference proteome</keyword>
<keyword evidence="3" id="KW-0547">Nucleotide-binding</keyword>
<evidence type="ECO:0000256" key="9">
    <source>
        <dbReference type="SAM" id="MobiDB-lite"/>
    </source>
</evidence>
<evidence type="ECO:0000256" key="6">
    <source>
        <dbReference type="ARBA" id="ARBA00036164"/>
    </source>
</evidence>
<dbReference type="GO" id="GO:0005524">
    <property type="term" value="F:ATP binding"/>
    <property type="evidence" value="ECO:0007669"/>
    <property type="project" value="UniProtKB-KW"/>
</dbReference>
<dbReference type="GO" id="GO:0008440">
    <property type="term" value="F:inositol-1,4,5-trisphosphate 3-kinase activity"/>
    <property type="evidence" value="ECO:0007669"/>
    <property type="project" value="TreeGrafter"/>
</dbReference>
<accession>A0AAW1JXI9</accession>
<keyword evidence="5" id="KW-0067">ATP-binding</keyword>
<evidence type="ECO:0000256" key="2">
    <source>
        <dbReference type="ARBA" id="ARBA00022679"/>
    </source>
</evidence>
<reference evidence="10 11" key="1">
    <citation type="journal article" date="2024" name="BMC Genomics">
        <title>De novo assembly and annotation of Popillia japonica's genome with initial clues to its potential as an invasive pest.</title>
        <authorList>
            <person name="Cucini C."/>
            <person name="Boschi S."/>
            <person name="Funari R."/>
            <person name="Cardaioli E."/>
            <person name="Iannotti N."/>
            <person name="Marturano G."/>
            <person name="Paoli F."/>
            <person name="Bruttini M."/>
            <person name="Carapelli A."/>
            <person name="Frati F."/>
            <person name="Nardi F."/>
        </authorList>
    </citation>
    <scope>NUCLEOTIDE SEQUENCE [LARGE SCALE GENOMIC DNA]</scope>
    <source>
        <strain evidence="10">DMR45628</strain>
    </source>
</reference>
<dbReference type="GO" id="GO:0005737">
    <property type="term" value="C:cytoplasm"/>
    <property type="evidence" value="ECO:0007669"/>
    <property type="project" value="TreeGrafter"/>
</dbReference>
<evidence type="ECO:0000256" key="3">
    <source>
        <dbReference type="ARBA" id="ARBA00022741"/>
    </source>
</evidence>
<proteinExistence type="inferred from homology"/>
<dbReference type="AlphaFoldDB" id="A0AAW1JXI9"/>